<feature type="chain" id="PRO_5021824250" evidence="2">
    <location>
        <begin position="27"/>
        <end position="612"/>
    </location>
</feature>
<evidence type="ECO:0000313" key="4">
    <source>
        <dbReference type="Proteomes" id="UP000319383"/>
    </source>
</evidence>
<sequence length="612" mass="68719" precursor="true">MSRFTLFTRTAAVCLAAGLCVDAAQALEIEEVQWGFDGQVLQNRFNLLSVLVSNPSAEAFDGGMSLEKSQFSGSGSVGVVLRQPVFLSPFAKKWVQFHPFIDYGFSEWKLEWGEGRDPRRWGRSKEERYDVNKPRLGPAAYVILNAPDELLHRGKGTGLKGMDENLFPPIVTATDGLKGIVLDHSPRWQRPRRTAFLDWLHRGGELHLLKMDDGTYPQFPAPLADLNAPLPVQNLGQGHIYRHDRTRAEMTAEFVKQSITHRGEKPRDGDQKIEVQYGVQTNNLNDAYDSQFDSSMLQTLKAMTHPDHNWAVIYLMSFAYLLLIFPGGYLLGRRRIDYRIMIAALLGTITLFSVGFSIVGARGYNEATAVNTVAIARPLPGGFYDIAAWSNAFVTRGDDYLIVHPGQGRLYSTCQSHEGVAGFVNEDPAERFFAVDIPPYSSRTFAHRTKAAGQPLDVQVDSFVGGNLLESFTVTLGPELQKSLEQGYVVYGNMIYRLRGEKGRLTADRRGQKINAFVNTVFQPGYGMNAAPFSPLNNKDEIDIEESYQYTFQQLITRSFDFTQTKQVPKFQLPTDRARLLLITTLPTEFQMSSEVLGEQNGRVLYCFDVFK</sequence>
<reference evidence="3 4" key="1">
    <citation type="submission" date="2019-02" db="EMBL/GenBank/DDBJ databases">
        <title>Deep-cultivation of Planctomycetes and their phenomic and genomic characterization uncovers novel biology.</title>
        <authorList>
            <person name="Wiegand S."/>
            <person name="Jogler M."/>
            <person name="Boedeker C."/>
            <person name="Pinto D."/>
            <person name="Vollmers J."/>
            <person name="Rivas-Marin E."/>
            <person name="Kohn T."/>
            <person name="Peeters S.H."/>
            <person name="Heuer A."/>
            <person name="Rast P."/>
            <person name="Oberbeckmann S."/>
            <person name="Bunk B."/>
            <person name="Jeske O."/>
            <person name="Meyerdierks A."/>
            <person name="Storesund J.E."/>
            <person name="Kallscheuer N."/>
            <person name="Luecker S."/>
            <person name="Lage O.M."/>
            <person name="Pohl T."/>
            <person name="Merkel B.J."/>
            <person name="Hornburger P."/>
            <person name="Mueller R.-W."/>
            <person name="Bruemmer F."/>
            <person name="Labrenz M."/>
            <person name="Spormann A.M."/>
            <person name="Op den Camp H."/>
            <person name="Overmann J."/>
            <person name="Amann R."/>
            <person name="Jetten M.S.M."/>
            <person name="Mascher T."/>
            <person name="Medema M.H."/>
            <person name="Devos D.P."/>
            <person name="Kaster A.-K."/>
            <person name="Ovreas L."/>
            <person name="Rohde M."/>
            <person name="Galperin M.Y."/>
            <person name="Jogler C."/>
        </authorList>
    </citation>
    <scope>NUCLEOTIDE SEQUENCE [LARGE SCALE GENOMIC DNA]</scope>
    <source>
        <strain evidence="3 4">Mal52</strain>
    </source>
</reference>
<dbReference type="Proteomes" id="UP000319383">
    <property type="component" value="Chromosome"/>
</dbReference>
<proteinExistence type="predicted"/>
<accession>A0A517ZTS4</accession>
<keyword evidence="1" id="KW-0812">Transmembrane</keyword>
<evidence type="ECO:0000313" key="3">
    <source>
        <dbReference type="EMBL" id="QDU45845.1"/>
    </source>
</evidence>
<feature type="signal peptide" evidence="2">
    <location>
        <begin position="1"/>
        <end position="26"/>
    </location>
</feature>
<protein>
    <submittedName>
        <fullName evidence="3">Uncharacterized protein</fullName>
    </submittedName>
</protein>
<keyword evidence="1" id="KW-0472">Membrane</keyword>
<evidence type="ECO:0000256" key="1">
    <source>
        <dbReference type="SAM" id="Phobius"/>
    </source>
</evidence>
<name>A0A517ZTS4_9PLAN</name>
<feature type="transmembrane region" description="Helical" evidence="1">
    <location>
        <begin position="310"/>
        <end position="331"/>
    </location>
</feature>
<organism evidence="3 4">
    <name type="scientific">Symmachiella dynata</name>
    <dbReference type="NCBI Taxonomy" id="2527995"/>
    <lineage>
        <taxon>Bacteria</taxon>
        <taxon>Pseudomonadati</taxon>
        <taxon>Planctomycetota</taxon>
        <taxon>Planctomycetia</taxon>
        <taxon>Planctomycetales</taxon>
        <taxon>Planctomycetaceae</taxon>
        <taxon>Symmachiella</taxon>
    </lineage>
</organism>
<keyword evidence="4" id="KW-1185">Reference proteome</keyword>
<gene>
    <name evidence="3" type="ORF">Mal52_43410</name>
</gene>
<dbReference type="EMBL" id="CP036276">
    <property type="protein sequence ID" value="QDU45845.1"/>
    <property type="molecule type" value="Genomic_DNA"/>
</dbReference>
<dbReference type="AlphaFoldDB" id="A0A517ZTS4"/>
<keyword evidence="1" id="KW-1133">Transmembrane helix</keyword>
<dbReference type="KEGG" id="sdyn:Mal52_43410"/>
<dbReference type="RefSeq" id="WP_145378386.1">
    <property type="nucleotide sequence ID" value="NZ_CP036276.1"/>
</dbReference>
<feature type="transmembrane region" description="Helical" evidence="1">
    <location>
        <begin position="338"/>
        <end position="359"/>
    </location>
</feature>
<keyword evidence="2" id="KW-0732">Signal</keyword>
<evidence type="ECO:0000256" key="2">
    <source>
        <dbReference type="SAM" id="SignalP"/>
    </source>
</evidence>